<keyword evidence="11" id="KW-1185">Reference proteome</keyword>
<dbReference type="InterPro" id="IPR020846">
    <property type="entry name" value="MFS_dom"/>
</dbReference>
<evidence type="ECO:0000256" key="1">
    <source>
        <dbReference type="ARBA" id="ARBA00004141"/>
    </source>
</evidence>
<dbReference type="PANTHER" id="PTHR48022">
    <property type="entry name" value="PLASTIDIC GLUCOSE TRANSPORTER 4"/>
    <property type="match status" value="1"/>
</dbReference>
<accession>A0A9W4RHM2</accession>
<sequence length="538" mass="58103">MNYTTWWKRLSANQLNIAIQVFSLISIFFEGYDQGVMGGVNASPRYVEETGIGMADGTVTDAVHQGGIVSVYYLGCIFGCFVGGWAADRIGRINGLFIGCTFSLIGGALQAATQSSDFIIVARVITGIGTGALTGITPVMVAETSTAEHRGGFLGYVFIANYLGISVAYWLSFGLAFVDGGNSDVRWRFLLAFQCFPALLLFLGIKMLPDTPRYLASAGRFDDAREVIEHVRGGFGPDVEREYLEIKAVAEESTKSSPIEFVKILSGNGSKPGFNLGQRAWLCLLLQIMASWTGITAVTAYSPVLLSQAGYTELTQNGLAGGLNTVGIVGTIISAQIVDRLGRRKCLMGGAFCLFTVNLIAGSLYEGSRANPDKAAQFAPAAVAMLFLFNLSYAATWGTVAFLIPTEVWSSDLRAQGNGFGITGWAIGVGMTTLVNPIMFDVLENRTYFLFAGLNLVWIPIVYLFYPETSGRSLESIDALFAANSVFTWNMERNYKAHSDVLANRGHGKEGNVFADARNVEDADFKPSGQHVLHKMNA</sequence>
<feature type="transmembrane region" description="Helical" evidence="8">
    <location>
        <begin position="447"/>
        <end position="466"/>
    </location>
</feature>
<evidence type="ECO:0000256" key="8">
    <source>
        <dbReference type="SAM" id="Phobius"/>
    </source>
</evidence>
<evidence type="ECO:0000256" key="7">
    <source>
        <dbReference type="RuleBase" id="RU003346"/>
    </source>
</evidence>
<comment type="subcellular location">
    <subcellularLocation>
        <location evidence="1">Membrane</location>
        <topology evidence="1">Multi-pass membrane protein</topology>
    </subcellularLocation>
</comment>
<dbReference type="Pfam" id="PF00083">
    <property type="entry name" value="Sugar_tr"/>
    <property type="match status" value="1"/>
</dbReference>
<dbReference type="PROSITE" id="PS00216">
    <property type="entry name" value="SUGAR_TRANSPORT_1"/>
    <property type="match status" value="1"/>
</dbReference>
<keyword evidence="6 8" id="KW-0472">Membrane</keyword>
<feature type="transmembrane region" description="Helical" evidence="8">
    <location>
        <begin position="67"/>
        <end position="86"/>
    </location>
</feature>
<name>A0A9W4RHM2_9PEZI</name>
<evidence type="ECO:0000256" key="6">
    <source>
        <dbReference type="ARBA" id="ARBA00023136"/>
    </source>
</evidence>
<feature type="domain" description="Major facilitator superfamily (MFS) profile" evidence="9">
    <location>
        <begin position="19"/>
        <end position="470"/>
    </location>
</feature>
<feature type="transmembrane region" description="Helical" evidence="8">
    <location>
        <begin position="185"/>
        <end position="205"/>
    </location>
</feature>
<feature type="transmembrane region" description="Helical" evidence="8">
    <location>
        <begin position="12"/>
        <end position="29"/>
    </location>
</feature>
<dbReference type="NCBIfam" id="TIGR00879">
    <property type="entry name" value="SP"/>
    <property type="match status" value="1"/>
</dbReference>
<organism evidence="10 11">
    <name type="scientific">Colletotrichum noveboracense</name>
    <dbReference type="NCBI Taxonomy" id="2664923"/>
    <lineage>
        <taxon>Eukaryota</taxon>
        <taxon>Fungi</taxon>
        <taxon>Dikarya</taxon>
        <taxon>Ascomycota</taxon>
        <taxon>Pezizomycotina</taxon>
        <taxon>Sordariomycetes</taxon>
        <taxon>Hypocreomycetidae</taxon>
        <taxon>Glomerellales</taxon>
        <taxon>Glomerellaceae</taxon>
        <taxon>Colletotrichum</taxon>
        <taxon>Colletotrichum gloeosporioides species complex</taxon>
    </lineage>
</organism>
<reference evidence="10" key="1">
    <citation type="submission" date="2022-08" db="EMBL/GenBank/DDBJ databases">
        <authorList>
            <person name="Giroux E."/>
            <person name="Giroux E."/>
        </authorList>
    </citation>
    <scope>NUCLEOTIDE SEQUENCE</scope>
    <source>
        <strain evidence="10">H1091258</strain>
    </source>
</reference>
<dbReference type="PANTHER" id="PTHR48022:SF44">
    <property type="entry name" value="SUGAR TRANSPORTER, PUTATIVE (AFU_ORTHOLOGUE AFUA_4G14610)-RELATED"/>
    <property type="match status" value="1"/>
</dbReference>
<dbReference type="GO" id="GO:0016020">
    <property type="term" value="C:membrane"/>
    <property type="evidence" value="ECO:0007669"/>
    <property type="project" value="UniProtKB-SubCell"/>
</dbReference>
<dbReference type="InterPro" id="IPR050360">
    <property type="entry name" value="MFS_Sugar_Transporters"/>
</dbReference>
<feature type="transmembrane region" description="Helical" evidence="8">
    <location>
        <begin position="280"/>
        <end position="301"/>
    </location>
</feature>
<evidence type="ECO:0000259" key="9">
    <source>
        <dbReference type="PROSITE" id="PS50850"/>
    </source>
</evidence>
<evidence type="ECO:0000256" key="5">
    <source>
        <dbReference type="ARBA" id="ARBA00022989"/>
    </source>
</evidence>
<protein>
    <recommendedName>
        <fullName evidence="9">Major facilitator superfamily (MFS) profile domain-containing protein</fullName>
    </recommendedName>
</protein>
<dbReference type="PRINTS" id="PR00171">
    <property type="entry name" value="SUGRTRNSPORT"/>
</dbReference>
<feature type="transmembrane region" description="Helical" evidence="8">
    <location>
        <begin position="377"/>
        <end position="405"/>
    </location>
</feature>
<dbReference type="InterPro" id="IPR005828">
    <property type="entry name" value="MFS_sugar_transport-like"/>
</dbReference>
<feature type="transmembrane region" description="Helical" evidence="8">
    <location>
        <begin position="321"/>
        <end position="339"/>
    </location>
</feature>
<dbReference type="PROSITE" id="PS50850">
    <property type="entry name" value="MFS"/>
    <property type="match status" value="1"/>
</dbReference>
<evidence type="ECO:0000256" key="3">
    <source>
        <dbReference type="ARBA" id="ARBA00022448"/>
    </source>
</evidence>
<dbReference type="InterPro" id="IPR036259">
    <property type="entry name" value="MFS_trans_sf"/>
</dbReference>
<feature type="transmembrane region" description="Helical" evidence="8">
    <location>
        <begin position="93"/>
        <end position="112"/>
    </location>
</feature>
<evidence type="ECO:0000313" key="10">
    <source>
        <dbReference type="EMBL" id="CAI0641530.1"/>
    </source>
</evidence>
<keyword evidence="3 7" id="KW-0813">Transport</keyword>
<dbReference type="InterPro" id="IPR005829">
    <property type="entry name" value="Sugar_transporter_CS"/>
</dbReference>
<dbReference type="AlphaFoldDB" id="A0A9W4RHM2"/>
<dbReference type="GO" id="GO:0005351">
    <property type="term" value="F:carbohydrate:proton symporter activity"/>
    <property type="evidence" value="ECO:0007669"/>
    <property type="project" value="TreeGrafter"/>
</dbReference>
<dbReference type="Gene3D" id="1.20.1250.20">
    <property type="entry name" value="MFS general substrate transporter like domains"/>
    <property type="match status" value="1"/>
</dbReference>
<feature type="transmembrane region" description="Helical" evidence="8">
    <location>
        <begin position="118"/>
        <end position="141"/>
    </location>
</feature>
<comment type="similarity">
    <text evidence="2 7">Belongs to the major facilitator superfamily. Sugar transporter (TC 2.A.1.1) family.</text>
</comment>
<gene>
    <name evidence="10" type="ORF">CGXH109_LOCUS5178</name>
</gene>
<dbReference type="InterPro" id="IPR003663">
    <property type="entry name" value="Sugar/inositol_transpt"/>
</dbReference>
<dbReference type="EMBL" id="CAMGZC010000018">
    <property type="protein sequence ID" value="CAI0641530.1"/>
    <property type="molecule type" value="Genomic_DNA"/>
</dbReference>
<evidence type="ECO:0000256" key="4">
    <source>
        <dbReference type="ARBA" id="ARBA00022692"/>
    </source>
</evidence>
<feature type="transmembrane region" description="Helical" evidence="8">
    <location>
        <begin position="153"/>
        <end position="173"/>
    </location>
</feature>
<feature type="transmembrane region" description="Helical" evidence="8">
    <location>
        <begin position="346"/>
        <end position="365"/>
    </location>
</feature>
<dbReference type="Proteomes" id="UP001152533">
    <property type="component" value="Unassembled WGS sequence"/>
</dbReference>
<comment type="caution">
    <text evidence="10">The sequence shown here is derived from an EMBL/GenBank/DDBJ whole genome shotgun (WGS) entry which is preliminary data.</text>
</comment>
<feature type="transmembrane region" description="Helical" evidence="8">
    <location>
        <begin position="417"/>
        <end position="435"/>
    </location>
</feature>
<keyword evidence="4 8" id="KW-0812">Transmembrane</keyword>
<keyword evidence="5 8" id="KW-1133">Transmembrane helix</keyword>
<evidence type="ECO:0000313" key="11">
    <source>
        <dbReference type="Proteomes" id="UP001152533"/>
    </source>
</evidence>
<dbReference type="SUPFAM" id="SSF103473">
    <property type="entry name" value="MFS general substrate transporter"/>
    <property type="match status" value="1"/>
</dbReference>
<dbReference type="FunFam" id="1.20.1250.20:FF:000090">
    <property type="entry name" value="MFS sugar transporter, putative"/>
    <property type="match status" value="1"/>
</dbReference>
<proteinExistence type="inferred from homology"/>
<evidence type="ECO:0000256" key="2">
    <source>
        <dbReference type="ARBA" id="ARBA00010992"/>
    </source>
</evidence>